<feature type="signal peptide" evidence="8">
    <location>
        <begin position="1"/>
        <end position="19"/>
    </location>
</feature>
<evidence type="ECO:0000256" key="7">
    <source>
        <dbReference type="PROSITE-ProRule" id="PRU01360"/>
    </source>
</evidence>
<evidence type="ECO:0000313" key="10">
    <source>
        <dbReference type="EMBL" id="TYB76779.1"/>
    </source>
</evidence>
<comment type="similarity">
    <text evidence="7">Belongs to the TonB-dependent receptor family.</text>
</comment>
<sequence length="908" mass="102860">MKKTILLYFALFSICLLNAQSEYVTISFNNANTVEALTQLEEQSSLKFYFVDRWFDSNKITKTYDNKSVQFILSDLFSQSSINFLVYDNKVILTNNSVVYKTLPNDFFKTKEQSYYPENDAIFFNQYDSKNVITVGKQNVNLNSQEFTISGRVTDTNTGKPIDGLIIIFPNTNRQITTDKNGRYSATVTSGLNTIETKLFGYQEERLNILVYGNGTVNFKVSEAAEKLDEVVIDSKKNDNIKEAIVGITRIDIAGLKNIPVVLGERDILKIATTLPGIKTAGEGSAGFNVRGGRADQNLILLDDAVIYSPSHFLGFFSAVNPFATGSVDIYKASIPAEYGGRLSSVFDIKTKEPNYEKFSGEGSIGPVTGSLSLQTPIVKDKISLTTAVRATYSDWILKSLDDESLKNSEASFYDGLIKYDHKINENNKFQATGYYSKDRFSITSDSIFSYNNALASLKWNHSFNDKHKAEVIAVNSQYKYGIEYEGRSNSNFDFDYKINETQLKLKMKYLHSDKHKFTYGASTKLYQIEPGNLSAKGSESIIESKRLNKERGLESAVFLSDKFEVNKKLLFDVGLRYSVFSALGANTQNVYEDNVPKNESTITEVIEYGDNETIETYGGAEFRLSMRYLLTPSLSVKASFNKTIQYLHLLSNNTTISPTDTWKLSDLNTKPQEAYQYSVGLYKNFDQSAIEVSVEGYYKKMNNILDYKVGAELILNETIEQELLQGEGKAYGVEFLIKKENGNLNGWIGYSYSKALLKLQNEIPQEQVNNGEYFPANYDKPHDFSMVLNYKLTKKYSFSANFIYQTGRPITYPIGKYNFAGSEQVLYSDRNQFRIPDYYRLDVGFNIEGSHKLKKLAHSFWNISVYNVLGRNNPYSVFFVNDQGKVKAYQSSIFSIPVPTVSYNFKF</sequence>
<dbReference type="InterPro" id="IPR008969">
    <property type="entry name" value="CarboxyPept-like_regulatory"/>
</dbReference>
<evidence type="ECO:0000259" key="9">
    <source>
        <dbReference type="Pfam" id="PF07715"/>
    </source>
</evidence>
<dbReference type="Gene3D" id="2.60.40.1120">
    <property type="entry name" value="Carboxypeptidase-like, regulatory domain"/>
    <property type="match status" value="1"/>
</dbReference>
<evidence type="ECO:0000256" key="6">
    <source>
        <dbReference type="ARBA" id="ARBA00023237"/>
    </source>
</evidence>
<dbReference type="InterPro" id="IPR039426">
    <property type="entry name" value="TonB-dep_rcpt-like"/>
</dbReference>
<name>A0A8H2QFW1_9FLAO</name>
<dbReference type="EMBL" id="VSKM01000004">
    <property type="protein sequence ID" value="TYB76779.1"/>
    <property type="molecule type" value="Genomic_DNA"/>
</dbReference>
<keyword evidence="4 7" id="KW-0812">Transmembrane</keyword>
<evidence type="ECO:0000313" key="11">
    <source>
        <dbReference type="Proteomes" id="UP000323324"/>
    </source>
</evidence>
<dbReference type="Pfam" id="PF13715">
    <property type="entry name" value="CarbopepD_reg_2"/>
    <property type="match status" value="1"/>
</dbReference>
<dbReference type="InterPro" id="IPR036942">
    <property type="entry name" value="Beta-barrel_TonB_sf"/>
</dbReference>
<gene>
    <name evidence="10" type="ORF">ES676_05410</name>
</gene>
<protein>
    <submittedName>
        <fullName evidence="10">TonB-dependent receptor</fullName>
    </submittedName>
</protein>
<evidence type="ECO:0000256" key="3">
    <source>
        <dbReference type="ARBA" id="ARBA00022452"/>
    </source>
</evidence>
<comment type="caution">
    <text evidence="10">The sequence shown here is derived from an EMBL/GenBank/DDBJ whole genome shotgun (WGS) entry which is preliminary data.</text>
</comment>
<dbReference type="SUPFAM" id="SSF56935">
    <property type="entry name" value="Porins"/>
    <property type="match status" value="1"/>
</dbReference>
<keyword evidence="6 7" id="KW-0998">Cell outer membrane</keyword>
<feature type="domain" description="TonB-dependent receptor plug" evidence="9">
    <location>
        <begin position="265"/>
        <end position="342"/>
    </location>
</feature>
<evidence type="ECO:0000256" key="1">
    <source>
        <dbReference type="ARBA" id="ARBA00004571"/>
    </source>
</evidence>
<dbReference type="AlphaFoldDB" id="A0A8H2QFW1"/>
<feature type="chain" id="PRO_5034600441" evidence="8">
    <location>
        <begin position="20"/>
        <end position="908"/>
    </location>
</feature>
<keyword evidence="3 7" id="KW-1134">Transmembrane beta strand</keyword>
<organism evidence="10 11">
    <name type="scientific">Bizionia saleffrena</name>
    <dbReference type="NCBI Taxonomy" id="291189"/>
    <lineage>
        <taxon>Bacteria</taxon>
        <taxon>Pseudomonadati</taxon>
        <taxon>Bacteroidota</taxon>
        <taxon>Flavobacteriia</taxon>
        <taxon>Flavobacteriales</taxon>
        <taxon>Flavobacteriaceae</taxon>
        <taxon>Bizionia</taxon>
    </lineage>
</organism>
<dbReference type="InterPro" id="IPR012910">
    <property type="entry name" value="Plug_dom"/>
</dbReference>
<evidence type="ECO:0000256" key="5">
    <source>
        <dbReference type="ARBA" id="ARBA00023136"/>
    </source>
</evidence>
<keyword evidence="2 7" id="KW-0813">Transport</keyword>
<dbReference type="PROSITE" id="PS52016">
    <property type="entry name" value="TONB_DEPENDENT_REC_3"/>
    <property type="match status" value="1"/>
</dbReference>
<dbReference type="Proteomes" id="UP000323324">
    <property type="component" value="Unassembled WGS sequence"/>
</dbReference>
<keyword evidence="5 7" id="KW-0472">Membrane</keyword>
<reference evidence="10 11" key="1">
    <citation type="submission" date="2019-08" db="EMBL/GenBank/DDBJ databases">
        <title>Genomes of Antarctic Bizionia species.</title>
        <authorList>
            <person name="Bowman J.P."/>
        </authorList>
    </citation>
    <scope>NUCLEOTIDE SEQUENCE [LARGE SCALE GENOMIC DNA]</scope>
    <source>
        <strain evidence="10 11">HFD</strain>
    </source>
</reference>
<accession>A0A8H2QFW1</accession>
<dbReference type="GO" id="GO:0009279">
    <property type="term" value="C:cell outer membrane"/>
    <property type="evidence" value="ECO:0007669"/>
    <property type="project" value="UniProtKB-SubCell"/>
</dbReference>
<dbReference type="InterPro" id="IPR037066">
    <property type="entry name" value="Plug_dom_sf"/>
</dbReference>
<evidence type="ECO:0000256" key="8">
    <source>
        <dbReference type="SAM" id="SignalP"/>
    </source>
</evidence>
<proteinExistence type="inferred from homology"/>
<keyword evidence="10" id="KW-0675">Receptor</keyword>
<evidence type="ECO:0000256" key="2">
    <source>
        <dbReference type="ARBA" id="ARBA00022448"/>
    </source>
</evidence>
<dbReference type="Gene3D" id="2.40.170.20">
    <property type="entry name" value="TonB-dependent receptor, beta-barrel domain"/>
    <property type="match status" value="1"/>
</dbReference>
<keyword evidence="8" id="KW-0732">Signal</keyword>
<comment type="subcellular location">
    <subcellularLocation>
        <location evidence="1 7">Cell outer membrane</location>
        <topology evidence="1 7">Multi-pass membrane protein</topology>
    </subcellularLocation>
</comment>
<evidence type="ECO:0000256" key="4">
    <source>
        <dbReference type="ARBA" id="ARBA00022692"/>
    </source>
</evidence>
<keyword evidence="11" id="KW-1185">Reference proteome</keyword>
<dbReference type="Gene3D" id="2.170.130.10">
    <property type="entry name" value="TonB-dependent receptor, plug domain"/>
    <property type="match status" value="1"/>
</dbReference>
<dbReference type="RefSeq" id="WP_148369123.1">
    <property type="nucleotide sequence ID" value="NZ_VSKM01000004.1"/>
</dbReference>
<dbReference type="Pfam" id="PF07715">
    <property type="entry name" value="Plug"/>
    <property type="match status" value="1"/>
</dbReference>
<dbReference type="SUPFAM" id="SSF49464">
    <property type="entry name" value="Carboxypeptidase regulatory domain-like"/>
    <property type="match status" value="1"/>
</dbReference>